<gene>
    <name evidence="2" type="ORF">B0T19DRAFT_100789</name>
</gene>
<dbReference type="Proteomes" id="UP001286456">
    <property type="component" value="Unassembled WGS sequence"/>
</dbReference>
<reference evidence="2" key="2">
    <citation type="submission" date="2023-06" db="EMBL/GenBank/DDBJ databases">
        <authorList>
            <consortium name="Lawrence Berkeley National Laboratory"/>
            <person name="Haridas S."/>
            <person name="Hensen N."/>
            <person name="Bonometti L."/>
            <person name="Westerberg I."/>
            <person name="Brannstrom I.O."/>
            <person name="Guillou S."/>
            <person name="Cros-Aarteil S."/>
            <person name="Calhoun S."/>
            <person name="Kuo A."/>
            <person name="Mondo S."/>
            <person name="Pangilinan J."/>
            <person name="Riley R."/>
            <person name="Labutti K."/>
            <person name="Andreopoulos B."/>
            <person name="Lipzen A."/>
            <person name="Chen C."/>
            <person name="Yanf M."/>
            <person name="Daum C."/>
            <person name="Ng V."/>
            <person name="Clum A."/>
            <person name="Steindorff A."/>
            <person name="Ohm R."/>
            <person name="Martin F."/>
            <person name="Silar P."/>
            <person name="Natvig D."/>
            <person name="Lalanne C."/>
            <person name="Gautier V."/>
            <person name="Ament-Velasquez S.L."/>
            <person name="Kruys A."/>
            <person name="Hutchinson M.I."/>
            <person name="Powell A.J."/>
            <person name="Barry K."/>
            <person name="Miller A.N."/>
            <person name="Grigoriev I.V."/>
            <person name="Debuchy R."/>
            <person name="Gladieux P."/>
            <person name="Thoren M.H."/>
            <person name="Johannesson H."/>
        </authorList>
    </citation>
    <scope>NUCLEOTIDE SEQUENCE</scope>
    <source>
        <strain evidence="2">SMH4131-1</strain>
    </source>
</reference>
<evidence type="ECO:0000313" key="3">
    <source>
        <dbReference type="Proteomes" id="UP001286456"/>
    </source>
</evidence>
<organism evidence="2 3">
    <name type="scientific">Cercophora scortea</name>
    <dbReference type="NCBI Taxonomy" id="314031"/>
    <lineage>
        <taxon>Eukaryota</taxon>
        <taxon>Fungi</taxon>
        <taxon>Dikarya</taxon>
        <taxon>Ascomycota</taxon>
        <taxon>Pezizomycotina</taxon>
        <taxon>Sordariomycetes</taxon>
        <taxon>Sordariomycetidae</taxon>
        <taxon>Sordariales</taxon>
        <taxon>Lasiosphaeriaceae</taxon>
        <taxon>Cercophora</taxon>
    </lineage>
</organism>
<comment type="caution">
    <text evidence="2">The sequence shown here is derived from an EMBL/GenBank/DDBJ whole genome shotgun (WGS) entry which is preliminary data.</text>
</comment>
<dbReference type="AlphaFoldDB" id="A0AAE0IXG3"/>
<keyword evidence="3" id="KW-1185">Reference proteome</keyword>
<dbReference type="EMBL" id="JAUEPO010000002">
    <property type="protein sequence ID" value="KAK3332331.1"/>
    <property type="molecule type" value="Genomic_DNA"/>
</dbReference>
<proteinExistence type="predicted"/>
<reference evidence="2" key="1">
    <citation type="journal article" date="2023" name="Mol. Phylogenet. Evol.">
        <title>Genome-scale phylogeny and comparative genomics of the fungal order Sordariales.</title>
        <authorList>
            <person name="Hensen N."/>
            <person name="Bonometti L."/>
            <person name="Westerberg I."/>
            <person name="Brannstrom I.O."/>
            <person name="Guillou S."/>
            <person name="Cros-Aarteil S."/>
            <person name="Calhoun S."/>
            <person name="Haridas S."/>
            <person name="Kuo A."/>
            <person name="Mondo S."/>
            <person name="Pangilinan J."/>
            <person name="Riley R."/>
            <person name="LaButti K."/>
            <person name="Andreopoulos B."/>
            <person name="Lipzen A."/>
            <person name="Chen C."/>
            <person name="Yan M."/>
            <person name="Daum C."/>
            <person name="Ng V."/>
            <person name="Clum A."/>
            <person name="Steindorff A."/>
            <person name="Ohm R.A."/>
            <person name="Martin F."/>
            <person name="Silar P."/>
            <person name="Natvig D.O."/>
            <person name="Lalanne C."/>
            <person name="Gautier V."/>
            <person name="Ament-Velasquez S.L."/>
            <person name="Kruys A."/>
            <person name="Hutchinson M.I."/>
            <person name="Powell A.J."/>
            <person name="Barry K."/>
            <person name="Miller A.N."/>
            <person name="Grigoriev I.V."/>
            <person name="Debuchy R."/>
            <person name="Gladieux P."/>
            <person name="Hiltunen Thoren M."/>
            <person name="Johannesson H."/>
        </authorList>
    </citation>
    <scope>NUCLEOTIDE SEQUENCE</scope>
    <source>
        <strain evidence="2">SMH4131-1</strain>
    </source>
</reference>
<sequence>MSYAWGLIKTTLNRPAMPSMPGPREGGHVTCFSACRFHGRDASHPVAVRDFFLAPRNGMAMCAAWYVYIHGAVSSSSTYRARVRYLRGAGLLLLLLLPTPALRHHKEGREGVGGHGHEHGHGMVAYPGQGQGQGTNARRTEPLTCRQIRWGWGTVVVVAWRCFPVPLATLRYATTRNFPHLMTTFFPNMSRSLEPASEPGKPIDTNATHTLTHTRALTHRDSPEKPRSAKGKQAYEAKNHGTSGATATPSLLSLSLVTAFGRRAQLEGERLASDVRLVCCRSQPDLGRVGLCVFFDGRVWLRRSSSRVVVLFPNSSSSPCQAAAERETEKERWEKNALNRVRAARATDGWIGGKSREVSHSISPGTPSYLASGQIALASFFRLLPACLALHCRKRKKRKDSRNNIQKNSNPCQLTLPYLLTCHCTLPPPPPVPVPVRFPSV</sequence>
<feature type="compositionally biased region" description="Basic and acidic residues" evidence="1">
    <location>
        <begin position="218"/>
        <end position="239"/>
    </location>
</feature>
<feature type="region of interest" description="Disordered" evidence="1">
    <location>
        <begin position="212"/>
        <end position="246"/>
    </location>
</feature>
<evidence type="ECO:0000313" key="2">
    <source>
        <dbReference type="EMBL" id="KAK3332331.1"/>
    </source>
</evidence>
<protein>
    <submittedName>
        <fullName evidence="2">Uncharacterized protein</fullName>
    </submittedName>
</protein>
<accession>A0AAE0IXG3</accession>
<evidence type="ECO:0000256" key="1">
    <source>
        <dbReference type="SAM" id="MobiDB-lite"/>
    </source>
</evidence>
<name>A0AAE0IXG3_9PEZI</name>